<keyword evidence="3" id="KW-1185">Reference proteome</keyword>
<accession>A0AAD2G2V6</accession>
<sequence>MTTQSNSNLSRTQSSSLLNSAMHKMMMSSSDLLPRRRALPKDDSPEERSAFVIGILDEVLDILNDDIFDDDLLLDAK</sequence>
<evidence type="ECO:0000313" key="2">
    <source>
        <dbReference type="EMBL" id="CAJ1960784.1"/>
    </source>
</evidence>
<dbReference type="EMBL" id="CAKOGP040002069">
    <property type="protein sequence ID" value="CAJ1960784.1"/>
    <property type="molecule type" value="Genomic_DNA"/>
</dbReference>
<feature type="region of interest" description="Disordered" evidence="1">
    <location>
        <begin position="28"/>
        <end position="47"/>
    </location>
</feature>
<organism evidence="2 3">
    <name type="scientific">Cylindrotheca closterium</name>
    <dbReference type="NCBI Taxonomy" id="2856"/>
    <lineage>
        <taxon>Eukaryota</taxon>
        <taxon>Sar</taxon>
        <taxon>Stramenopiles</taxon>
        <taxon>Ochrophyta</taxon>
        <taxon>Bacillariophyta</taxon>
        <taxon>Bacillariophyceae</taxon>
        <taxon>Bacillariophycidae</taxon>
        <taxon>Bacillariales</taxon>
        <taxon>Bacillariaceae</taxon>
        <taxon>Cylindrotheca</taxon>
    </lineage>
</organism>
<gene>
    <name evidence="2" type="ORF">CYCCA115_LOCUS18892</name>
</gene>
<evidence type="ECO:0000256" key="1">
    <source>
        <dbReference type="SAM" id="MobiDB-lite"/>
    </source>
</evidence>
<feature type="region of interest" description="Disordered" evidence="1">
    <location>
        <begin position="1"/>
        <end position="21"/>
    </location>
</feature>
<dbReference type="AlphaFoldDB" id="A0AAD2G2V6"/>
<dbReference type="Proteomes" id="UP001295423">
    <property type="component" value="Unassembled WGS sequence"/>
</dbReference>
<proteinExistence type="predicted"/>
<protein>
    <submittedName>
        <fullName evidence="2">Uncharacterized protein</fullName>
    </submittedName>
</protein>
<comment type="caution">
    <text evidence="2">The sequence shown here is derived from an EMBL/GenBank/DDBJ whole genome shotgun (WGS) entry which is preliminary data.</text>
</comment>
<reference evidence="2" key="1">
    <citation type="submission" date="2023-08" db="EMBL/GenBank/DDBJ databases">
        <authorList>
            <person name="Audoor S."/>
            <person name="Bilcke G."/>
        </authorList>
    </citation>
    <scope>NUCLEOTIDE SEQUENCE</scope>
</reference>
<evidence type="ECO:0000313" key="3">
    <source>
        <dbReference type="Proteomes" id="UP001295423"/>
    </source>
</evidence>
<feature type="compositionally biased region" description="Low complexity" evidence="1">
    <location>
        <begin position="1"/>
        <end position="20"/>
    </location>
</feature>
<name>A0AAD2G2V6_9STRA</name>